<evidence type="ECO:0000259" key="7">
    <source>
        <dbReference type="Pfam" id="PF06454"/>
    </source>
</evidence>
<dbReference type="PANTHER" id="PTHR31142:SF3">
    <property type="entry name" value="THH1_TOM1_TOM3 DOMAIN-CONTAINING PROTEIN"/>
    <property type="match status" value="1"/>
</dbReference>
<dbReference type="InterPro" id="IPR040226">
    <property type="entry name" value="THH1/TOM1/TOM3"/>
</dbReference>
<dbReference type="Pfam" id="PF06454">
    <property type="entry name" value="THH1_TOM1-3_dom"/>
    <property type="match status" value="1"/>
</dbReference>
<keyword evidence="4 6" id="KW-1133">Transmembrane helix</keyword>
<sequence>MRHLMASPSVFLLLRSGNDWWDKVNNSVLWQDRIFHTLAVLYDLMSAVALIISSSLIFDCISGSRIQLIRIECRASEFGWTTQKVFHLLNFLVNGGSYFVFLASIIVTCSHDTLISCCCFVTPALQLGH</sequence>
<dbReference type="EMBL" id="JACMSC010000015">
    <property type="protein sequence ID" value="KAG6487007.1"/>
    <property type="molecule type" value="Genomic_DNA"/>
</dbReference>
<keyword evidence="5 6" id="KW-0472">Membrane</keyword>
<dbReference type="PANTHER" id="PTHR31142">
    <property type="entry name" value="TOBAMOVIRUS MULTIPLICATION PROTEIN 1-LIKE ISOFORM X1"/>
    <property type="match status" value="1"/>
</dbReference>
<feature type="transmembrane region" description="Helical" evidence="6">
    <location>
        <begin position="40"/>
        <end position="64"/>
    </location>
</feature>
<organism evidence="8 9">
    <name type="scientific">Zingiber officinale</name>
    <name type="common">Ginger</name>
    <name type="synonym">Amomum zingiber</name>
    <dbReference type="NCBI Taxonomy" id="94328"/>
    <lineage>
        <taxon>Eukaryota</taxon>
        <taxon>Viridiplantae</taxon>
        <taxon>Streptophyta</taxon>
        <taxon>Embryophyta</taxon>
        <taxon>Tracheophyta</taxon>
        <taxon>Spermatophyta</taxon>
        <taxon>Magnoliopsida</taxon>
        <taxon>Liliopsida</taxon>
        <taxon>Zingiberales</taxon>
        <taxon>Zingiberaceae</taxon>
        <taxon>Zingiber</taxon>
    </lineage>
</organism>
<keyword evidence="9" id="KW-1185">Reference proteome</keyword>
<comment type="caution">
    <text evidence="8">The sequence shown here is derived from an EMBL/GenBank/DDBJ whole genome shotgun (WGS) entry which is preliminary data.</text>
</comment>
<evidence type="ECO:0000256" key="1">
    <source>
        <dbReference type="ARBA" id="ARBA00004128"/>
    </source>
</evidence>
<dbReference type="Proteomes" id="UP000734854">
    <property type="component" value="Unassembled WGS sequence"/>
</dbReference>
<keyword evidence="3 6" id="KW-0812">Transmembrane</keyword>
<reference evidence="8 9" key="1">
    <citation type="submission" date="2020-08" db="EMBL/GenBank/DDBJ databases">
        <title>Plant Genome Project.</title>
        <authorList>
            <person name="Zhang R.-G."/>
        </authorList>
    </citation>
    <scope>NUCLEOTIDE SEQUENCE [LARGE SCALE GENOMIC DNA]</scope>
    <source>
        <tissue evidence="8">Rhizome</tissue>
    </source>
</reference>
<feature type="domain" description="THH1/TOM1/TOM3" evidence="7">
    <location>
        <begin position="18"/>
        <end position="114"/>
    </location>
</feature>
<evidence type="ECO:0000256" key="6">
    <source>
        <dbReference type="SAM" id="Phobius"/>
    </source>
</evidence>
<protein>
    <recommendedName>
        <fullName evidence="7">THH1/TOM1/TOM3 domain-containing protein</fullName>
    </recommendedName>
</protein>
<comment type="similarity">
    <text evidence="2">Belongs to the plant tobamovirus multiplication TOM1 protein family.</text>
</comment>
<name>A0A8J5KEQ7_ZINOF</name>
<accession>A0A8J5KEQ7</accession>
<evidence type="ECO:0000256" key="3">
    <source>
        <dbReference type="ARBA" id="ARBA00022692"/>
    </source>
</evidence>
<evidence type="ECO:0000313" key="9">
    <source>
        <dbReference type="Proteomes" id="UP000734854"/>
    </source>
</evidence>
<evidence type="ECO:0000313" key="8">
    <source>
        <dbReference type="EMBL" id="KAG6487007.1"/>
    </source>
</evidence>
<dbReference type="AlphaFoldDB" id="A0A8J5KEQ7"/>
<dbReference type="GO" id="GO:0005774">
    <property type="term" value="C:vacuolar membrane"/>
    <property type="evidence" value="ECO:0007669"/>
    <property type="project" value="UniProtKB-SubCell"/>
</dbReference>
<gene>
    <name evidence="8" type="ORF">ZIOFF_055588</name>
</gene>
<feature type="transmembrane region" description="Helical" evidence="6">
    <location>
        <begin position="85"/>
        <end position="107"/>
    </location>
</feature>
<dbReference type="InterPro" id="IPR009457">
    <property type="entry name" value="THH1/TOM1/TOM3_dom"/>
</dbReference>
<proteinExistence type="inferred from homology"/>
<evidence type="ECO:0000256" key="5">
    <source>
        <dbReference type="ARBA" id="ARBA00023136"/>
    </source>
</evidence>
<evidence type="ECO:0000256" key="2">
    <source>
        <dbReference type="ARBA" id="ARBA00006779"/>
    </source>
</evidence>
<comment type="subcellular location">
    <subcellularLocation>
        <location evidence="1">Vacuole membrane</location>
        <topology evidence="1">Multi-pass membrane protein</topology>
    </subcellularLocation>
</comment>
<evidence type="ECO:0000256" key="4">
    <source>
        <dbReference type="ARBA" id="ARBA00022989"/>
    </source>
</evidence>